<dbReference type="AlphaFoldDB" id="A0A2P4WW46"/>
<comment type="similarity">
    <text evidence="2 5">Belongs to the RxLR effector family.</text>
</comment>
<evidence type="ECO:0000313" key="6">
    <source>
        <dbReference type="EMBL" id="POM57512.1"/>
    </source>
</evidence>
<name>A0A2P4WW46_9STRA</name>
<feature type="signal peptide" evidence="5">
    <location>
        <begin position="1"/>
        <end position="23"/>
    </location>
</feature>
<organism evidence="6 7">
    <name type="scientific">Phytophthora palmivora</name>
    <dbReference type="NCBI Taxonomy" id="4796"/>
    <lineage>
        <taxon>Eukaryota</taxon>
        <taxon>Sar</taxon>
        <taxon>Stramenopiles</taxon>
        <taxon>Oomycota</taxon>
        <taxon>Peronosporomycetes</taxon>
        <taxon>Peronosporales</taxon>
        <taxon>Peronosporaceae</taxon>
        <taxon>Phytophthora</taxon>
    </lineage>
</organism>
<dbReference type="InterPro" id="IPR031825">
    <property type="entry name" value="RXLR"/>
</dbReference>
<evidence type="ECO:0000256" key="3">
    <source>
        <dbReference type="ARBA" id="ARBA00022525"/>
    </source>
</evidence>
<sequence length="241" mass="27368">MSFCQFLLQVTVVLLVSCNPGSASKNSMPSEFSSSTHVLESHTPTNRYLRAYTTSEGDNEERGISVKLPTLEQISNTLKSSKRKELEGLLKGDELVGDAFKKLKLSTMPIGNPKTQSIETKDVVKLFSSTNFKVWSDHVSKWSELNKKNPADTMLTALTSVFGEKEVAIMILLSKKSWRTGTVVKDLEKAQFNKWFNKILEPRRVYEDVLGANWRLIHGNPREKQIWLDYTAYSMNRVAHH</sequence>
<dbReference type="OrthoDB" id="126873at2759"/>
<evidence type="ECO:0000256" key="4">
    <source>
        <dbReference type="ARBA" id="ARBA00022729"/>
    </source>
</evidence>
<reference evidence="6 7" key="1">
    <citation type="journal article" date="2017" name="Genome Biol. Evol.">
        <title>Phytophthora megakarya and P. palmivora, closely related causal agents of cacao black pod rot, underwent increases in genome sizes and gene numbers by different mechanisms.</title>
        <authorList>
            <person name="Ali S.S."/>
            <person name="Shao J."/>
            <person name="Lary D.J."/>
            <person name="Kronmiller B."/>
            <person name="Shen D."/>
            <person name="Strem M.D."/>
            <person name="Amoako-Attah I."/>
            <person name="Akrofi A.Y."/>
            <person name="Begoude B.A."/>
            <person name="Ten Hoopen G.M."/>
            <person name="Coulibaly K."/>
            <person name="Kebe B.I."/>
            <person name="Melnick R.L."/>
            <person name="Guiltinan M.J."/>
            <person name="Tyler B.M."/>
            <person name="Meinhardt L.W."/>
            <person name="Bailey B.A."/>
        </authorList>
    </citation>
    <scope>NUCLEOTIDE SEQUENCE [LARGE SCALE GENOMIC DNA]</scope>
    <source>
        <strain evidence="7">sbr112.9</strain>
    </source>
</reference>
<evidence type="ECO:0000256" key="5">
    <source>
        <dbReference type="RuleBase" id="RU367124"/>
    </source>
</evidence>
<comment type="caution">
    <text evidence="6">The sequence shown here is derived from an EMBL/GenBank/DDBJ whole genome shotgun (WGS) entry which is preliminary data.</text>
</comment>
<dbReference type="Pfam" id="PF16810">
    <property type="entry name" value="RXLR"/>
    <property type="match status" value="1"/>
</dbReference>
<keyword evidence="3 5" id="KW-0964">Secreted</keyword>
<comment type="domain">
    <text evidence="5">The RxLR-dEER motif acts to carry the protein into the host cell cytoplasm through binding to cell surface phosphatidylinositol-3-phosphate.</text>
</comment>
<evidence type="ECO:0000256" key="1">
    <source>
        <dbReference type="ARBA" id="ARBA00004613"/>
    </source>
</evidence>
<comment type="function">
    <text evidence="5">Effector that suppresses plant defense responses during pathogen infection.</text>
</comment>
<accession>A0A2P4WW46</accession>
<feature type="chain" id="PRO_5044976216" description="RxLR effector protein" evidence="5">
    <location>
        <begin position="24"/>
        <end position="241"/>
    </location>
</feature>
<evidence type="ECO:0000256" key="2">
    <source>
        <dbReference type="ARBA" id="ARBA00010400"/>
    </source>
</evidence>
<comment type="subcellular location">
    <subcellularLocation>
        <location evidence="1 5">Secreted</location>
    </subcellularLocation>
</comment>
<gene>
    <name evidence="6" type="ORF">PHPALM_37964</name>
</gene>
<dbReference type="Proteomes" id="UP000237271">
    <property type="component" value="Unassembled WGS sequence"/>
</dbReference>
<dbReference type="EMBL" id="NCKW01020674">
    <property type="protein sequence ID" value="POM57512.1"/>
    <property type="molecule type" value="Genomic_DNA"/>
</dbReference>
<evidence type="ECO:0000313" key="7">
    <source>
        <dbReference type="Proteomes" id="UP000237271"/>
    </source>
</evidence>
<keyword evidence="4 5" id="KW-0732">Signal</keyword>
<keyword evidence="7" id="KW-1185">Reference proteome</keyword>
<proteinExistence type="inferred from homology"/>
<protein>
    <recommendedName>
        <fullName evidence="5">RxLR effector protein</fullName>
    </recommendedName>
</protein>